<evidence type="ECO:0000313" key="2">
    <source>
        <dbReference type="Proteomes" id="UP000828390"/>
    </source>
</evidence>
<organism evidence="1 2">
    <name type="scientific">Dreissena polymorpha</name>
    <name type="common">Zebra mussel</name>
    <name type="synonym">Mytilus polymorpha</name>
    <dbReference type="NCBI Taxonomy" id="45954"/>
    <lineage>
        <taxon>Eukaryota</taxon>
        <taxon>Metazoa</taxon>
        <taxon>Spiralia</taxon>
        <taxon>Lophotrochozoa</taxon>
        <taxon>Mollusca</taxon>
        <taxon>Bivalvia</taxon>
        <taxon>Autobranchia</taxon>
        <taxon>Heteroconchia</taxon>
        <taxon>Euheterodonta</taxon>
        <taxon>Imparidentia</taxon>
        <taxon>Neoheterodontei</taxon>
        <taxon>Myida</taxon>
        <taxon>Dreissenoidea</taxon>
        <taxon>Dreissenidae</taxon>
        <taxon>Dreissena</taxon>
    </lineage>
</organism>
<accession>A0A9D4IUT9</accession>
<comment type="caution">
    <text evidence="1">The sequence shown here is derived from an EMBL/GenBank/DDBJ whole genome shotgun (WGS) entry which is preliminary data.</text>
</comment>
<keyword evidence="2" id="KW-1185">Reference proteome</keyword>
<evidence type="ECO:0000313" key="1">
    <source>
        <dbReference type="EMBL" id="KAH3785764.1"/>
    </source>
</evidence>
<name>A0A9D4IUT9_DREPO</name>
<reference evidence="1" key="1">
    <citation type="journal article" date="2019" name="bioRxiv">
        <title>The Genome of the Zebra Mussel, Dreissena polymorpha: A Resource for Invasive Species Research.</title>
        <authorList>
            <person name="McCartney M.A."/>
            <person name="Auch B."/>
            <person name="Kono T."/>
            <person name="Mallez S."/>
            <person name="Zhang Y."/>
            <person name="Obille A."/>
            <person name="Becker A."/>
            <person name="Abrahante J.E."/>
            <person name="Garbe J."/>
            <person name="Badalamenti J.P."/>
            <person name="Herman A."/>
            <person name="Mangelson H."/>
            <person name="Liachko I."/>
            <person name="Sullivan S."/>
            <person name="Sone E.D."/>
            <person name="Koren S."/>
            <person name="Silverstein K.A.T."/>
            <person name="Beckman K.B."/>
            <person name="Gohl D.M."/>
        </authorList>
    </citation>
    <scope>NUCLEOTIDE SEQUENCE</scope>
    <source>
        <strain evidence="1">Duluth1</strain>
        <tissue evidence="1">Whole animal</tissue>
    </source>
</reference>
<reference evidence="1" key="2">
    <citation type="submission" date="2020-11" db="EMBL/GenBank/DDBJ databases">
        <authorList>
            <person name="McCartney M.A."/>
            <person name="Auch B."/>
            <person name="Kono T."/>
            <person name="Mallez S."/>
            <person name="Becker A."/>
            <person name="Gohl D.M."/>
            <person name="Silverstein K.A.T."/>
            <person name="Koren S."/>
            <person name="Bechman K.B."/>
            <person name="Herman A."/>
            <person name="Abrahante J.E."/>
            <person name="Garbe J."/>
        </authorList>
    </citation>
    <scope>NUCLEOTIDE SEQUENCE</scope>
    <source>
        <strain evidence="1">Duluth1</strain>
        <tissue evidence="1">Whole animal</tissue>
    </source>
</reference>
<dbReference type="Proteomes" id="UP000828390">
    <property type="component" value="Unassembled WGS sequence"/>
</dbReference>
<proteinExistence type="predicted"/>
<gene>
    <name evidence="1" type="ORF">DPMN_163858</name>
</gene>
<sequence length="62" mass="6994">MILLPVVNRRPFADATAMEVITLRLARFLPSTTLPRWTIVRERGKSPRSEGVSIMIDRVDSG</sequence>
<protein>
    <submittedName>
        <fullName evidence="1">Uncharacterized protein</fullName>
    </submittedName>
</protein>
<dbReference type="EMBL" id="JAIWYP010000008">
    <property type="protein sequence ID" value="KAH3785764.1"/>
    <property type="molecule type" value="Genomic_DNA"/>
</dbReference>
<dbReference type="AlphaFoldDB" id="A0A9D4IUT9"/>